<organism evidence="1 2">
    <name type="scientific">Deinococcus cellulosilyticus (strain DSM 18568 / NBRC 106333 / KACC 11606 / 5516J-15)</name>
    <dbReference type="NCBI Taxonomy" id="1223518"/>
    <lineage>
        <taxon>Bacteria</taxon>
        <taxon>Thermotogati</taxon>
        <taxon>Deinococcota</taxon>
        <taxon>Deinococci</taxon>
        <taxon>Deinococcales</taxon>
        <taxon>Deinococcaceae</taxon>
        <taxon>Deinococcus</taxon>
    </lineage>
</organism>
<gene>
    <name evidence="1" type="ORF">DC3_48700</name>
</gene>
<keyword evidence="2" id="KW-1185">Reference proteome</keyword>
<dbReference type="Gene3D" id="3.40.710.10">
    <property type="entry name" value="DD-peptidase/beta-lactamase superfamily"/>
    <property type="match status" value="2"/>
</dbReference>
<proteinExistence type="predicted"/>
<dbReference type="InterPro" id="IPR050789">
    <property type="entry name" value="Diverse_Enzym_Activities"/>
</dbReference>
<dbReference type="AlphaFoldDB" id="A0A511N8R5"/>
<dbReference type="InterPro" id="IPR012338">
    <property type="entry name" value="Beta-lactam/transpept-like"/>
</dbReference>
<protein>
    <recommendedName>
        <fullName evidence="3">Beta-lactamase-related domain-containing protein</fullName>
    </recommendedName>
</protein>
<dbReference type="RefSeq" id="WP_186816224.1">
    <property type="nucleotide sequence ID" value="NZ_BJXB01000030.1"/>
</dbReference>
<evidence type="ECO:0000313" key="1">
    <source>
        <dbReference type="EMBL" id="GEM49235.1"/>
    </source>
</evidence>
<dbReference type="EMBL" id="BJXB01000030">
    <property type="protein sequence ID" value="GEM49235.1"/>
    <property type="molecule type" value="Genomic_DNA"/>
</dbReference>
<comment type="caution">
    <text evidence="1">The sequence shown here is derived from an EMBL/GenBank/DDBJ whole genome shotgun (WGS) entry which is preliminary data.</text>
</comment>
<evidence type="ECO:0008006" key="3">
    <source>
        <dbReference type="Google" id="ProtNLM"/>
    </source>
</evidence>
<evidence type="ECO:0000313" key="2">
    <source>
        <dbReference type="Proteomes" id="UP000321306"/>
    </source>
</evidence>
<dbReference type="SUPFAM" id="SSF56601">
    <property type="entry name" value="beta-lactamase/transpeptidase-like"/>
    <property type="match status" value="1"/>
</dbReference>
<reference evidence="1 2" key="1">
    <citation type="submission" date="2019-07" db="EMBL/GenBank/DDBJ databases">
        <title>Whole genome shotgun sequence of Deinococcus cellulosilyticus NBRC 106333.</title>
        <authorList>
            <person name="Hosoyama A."/>
            <person name="Uohara A."/>
            <person name="Ohji S."/>
            <person name="Ichikawa N."/>
        </authorList>
    </citation>
    <scope>NUCLEOTIDE SEQUENCE [LARGE SCALE GENOMIC DNA]</scope>
    <source>
        <strain evidence="1 2">NBRC 106333</strain>
    </source>
</reference>
<dbReference type="PANTHER" id="PTHR43283:SF7">
    <property type="entry name" value="BETA-LACTAMASE-RELATED DOMAIN-CONTAINING PROTEIN"/>
    <property type="match status" value="1"/>
</dbReference>
<dbReference type="Proteomes" id="UP000321306">
    <property type="component" value="Unassembled WGS sequence"/>
</dbReference>
<name>A0A511N8R5_DEIC1</name>
<dbReference type="PANTHER" id="PTHR43283">
    <property type="entry name" value="BETA-LACTAMASE-RELATED"/>
    <property type="match status" value="1"/>
</dbReference>
<sequence length="334" mass="36845">MVKTSQLKLLIAVLFLLPFALLLMLLWLSQPGHLPVTLGGIPADAAEQHPIAASPDTPWPRATLLLPLPQVGGQELTLPEGTEGLVVIRDGKIIHETFKMGKRPESTNQYSISSSVLTLLLGIASHEKQMDLDHPLQTYVPEAEPQTTLWQVLERSSRSHMPSADDQKQYSDMLLLARALEAATKTPLNVYTSAHLWKPIEAQNEAYWGIPKTPQASRKVLQSFQASLPDVARLGQLVLNGGTWKETRLLEQAFLDRVLPSAQNGWKGIHFGTFNVEQARGITFQGLGEPQGFSFPQLHVLPDQQGVMVYSAPIGSDFPAQFLLRKMFAVPLAN</sequence>
<accession>A0A511N8R5</accession>